<dbReference type="EMBL" id="JBJURJ010000007">
    <property type="protein sequence ID" value="MFM9329154.1"/>
    <property type="molecule type" value="Genomic_DNA"/>
</dbReference>
<reference evidence="1" key="1">
    <citation type="submission" date="2024-12" db="EMBL/GenBank/DDBJ databases">
        <authorList>
            <person name="Wu N."/>
        </authorList>
    </citation>
    <scope>NUCLEOTIDE SEQUENCE</scope>
    <source>
        <strain evidence="1">P15</strain>
    </source>
</reference>
<evidence type="ECO:0000313" key="1">
    <source>
        <dbReference type="EMBL" id="MFM9329154.1"/>
    </source>
</evidence>
<dbReference type="EC" id="2.3.-.-" evidence="1"/>
<proteinExistence type="predicted"/>
<sequence>MSFPRLFPSERLVYRPLSMEDLEVYMAMRHEATYRQWFYFQAPPTLESAAKEIRVMQEKASRKINLLKESFDTGVYLKESGSLIGTVSLNKFHGPEDELEFVEIGFGIGEAYQGNGYATEAAKTAVVWGLDRLRELGAVPVIEGNVEHANWPSRKVLEKAGFRLVRTQKYVTVYEIRSTSSGILGG</sequence>
<protein>
    <submittedName>
        <fullName evidence="1">GNAT family N-acetyltransferase</fullName>
        <ecNumber evidence="1">2.3.-.-</ecNumber>
    </submittedName>
</protein>
<keyword evidence="1" id="KW-0808">Transferase</keyword>
<keyword evidence="1" id="KW-0012">Acyltransferase</keyword>
<dbReference type="Proteomes" id="UP001631969">
    <property type="component" value="Unassembled WGS sequence"/>
</dbReference>
<accession>A0ACC7NYQ6</accession>
<organism evidence="1 2">
    <name type="scientific">Paenibacillus mesotrionivorans</name>
    <dbReference type="NCBI Taxonomy" id="3160968"/>
    <lineage>
        <taxon>Bacteria</taxon>
        <taxon>Bacillati</taxon>
        <taxon>Bacillota</taxon>
        <taxon>Bacilli</taxon>
        <taxon>Bacillales</taxon>
        <taxon>Paenibacillaceae</taxon>
        <taxon>Paenibacillus</taxon>
    </lineage>
</organism>
<comment type="caution">
    <text evidence="1">The sequence shown here is derived from an EMBL/GenBank/DDBJ whole genome shotgun (WGS) entry which is preliminary data.</text>
</comment>
<name>A0ACC7NYQ6_9BACL</name>
<keyword evidence="2" id="KW-1185">Reference proteome</keyword>
<gene>
    <name evidence="1" type="ORF">ACI1P1_12735</name>
</gene>
<evidence type="ECO:0000313" key="2">
    <source>
        <dbReference type="Proteomes" id="UP001631969"/>
    </source>
</evidence>